<accession>A0A1V6UAB3</accession>
<reference evidence="4" key="1">
    <citation type="journal article" date="2017" name="Nat. Microbiol.">
        <title>Global analysis of biosynthetic gene clusters reveals vast potential of secondary metabolite production in Penicillium species.</title>
        <authorList>
            <person name="Nielsen J.C."/>
            <person name="Grijseels S."/>
            <person name="Prigent S."/>
            <person name="Ji B."/>
            <person name="Dainat J."/>
            <person name="Nielsen K.F."/>
            <person name="Frisvad J.C."/>
            <person name="Workman M."/>
            <person name="Nielsen J."/>
        </authorList>
    </citation>
    <scope>NUCLEOTIDE SEQUENCE [LARGE SCALE GENOMIC DNA]</scope>
    <source>
        <strain evidence="4">IBT 31321</strain>
    </source>
</reference>
<feature type="compositionally biased region" description="Polar residues" evidence="1">
    <location>
        <begin position="390"/>
        <end position="399"/>
    </location>
</feature>
<dbReference type="STRING" id="36646.A0A1V6UAB3"/>
<keyword evidence="4" id="KW-1185">Reference proteome</keyword>
<dbReference type="GO" id="GO:0048471">
    <property type="term" value="C:perinuclear region of cytoplasm"/>
    <property type="evidence" value="ECO:0007669"/>
    <property type="project" value="TreeGrafter"/>
</dbReference>
<dbReference type="Proteomes" id="UP000191500">
    <property type="component" value="Unassembled WGS sequence"/>
</dbReference>
<evidence type="ECO:0000313" key="4">
    <source>
        <dbReference type="Proteomes" id="UP000191500"/>
    </source>
</evidence>
<dbReference type="Gene3D" id="1.25.40.90">
    <property type="match status" value="1"/>
</dbReference>
<evidence type="ECO:0000313" key="3">
    <source>
        <dbReference type="EMBL" id="OQE35414.1"/>
    </source>
</evidence>
<feature type="region of interest" description="Disordered" evidence="1">
    <location>
        <begin position="302"/>
        <end position="500"/>
    </location>
</feature>
<name>A0A1V6UAB3_9EURO</name>
<dbReference type="GO" id="GO:0006874">
    <property type="term" value="P:intracellular calcium ion homeostasis"/>
    <property type="evidence" value="ECO:0007669"/>
    <property type="project" value="TreeGrafter"/>
</dbReference>
<comment type="caution">
    <text evidence="3">The sequence shown here is derived from an EMBL/GenBank/DDBJ whole genome shotgun (WGS) entry which is preliminary data.</text>
</comment>
<dbReference type="PANTHER" id="PTHR12323">
    <property type="entry name" value="SR-RELATED CTD ASSOCIATED FACTOR 6"/>
    <property type="match status" value="1"/>
</dbReference>
<evidence type="ECO:0000259" key="2">
    <source>
        <dbReference type="PROSITE" id="PS51391"/>
    </source>
</evidence>
<dbReference type="InterPro" id="IPR008942">
    <property type="entry name" value="ENTH_VHS"/>
</dbReference>
<dbReference type="AlphaFoldDB" id="A0A1V6UAB3"/>
<dbReference type="PROSITE" id="PS51391">
    <property type="entry name" value="CID"/>
    <property type="match status" value="1"/>
</dbReference>
<feature type="compositionally biased region" description="Pro residues" evidence="1">
    <location>
        <begin position="425"/>
        <end position="443"/>
    </location>
</feature>
<feature type="domain" description="CID" evidence="2">
    <location>
        <begin position="1"/>
        <end position="165"/>
    </location>
</feature>
<dbReference type="EMBL" id="MDDG01000013">
    <property type="protein sequence ID" value="OQE35414.1"/>
    <property type="molecule type" value="Genomic_DNA"/>
</dbReference>
<dbReference type="PANTHER" id="PTHR12323:SF0">
    <property type="entry name" value="CALCIUM HOMEOSTASIS ENDOPLASMIC RETICULUM PROTEIN"/>
    <property type="match status" value="1"/>
</dbReference>
<feature type="compositionally biased region" description="Basic and acidic residues" evidence="1">
    <location>
        <begin position="302"/>
        <end position="313"/>
    </location>
</feature>
<sequence>MATPLSVVIAKAAFAACLLRPDPSSVPHDEISDFHTCLERSLSHCSPANIQGLVKYLEALAASLHPQPTGSNVSSKRQRLRILYLLSDLLHHCKYHLGTTSTFSTVSGSLQLHLVNLVGYAAACDRQKNPRHHRRLDDLLDIWSKNEYFHPDLVNKLREVVAMGGPPPSSDAGNEFDLAKKPDKEAPWIMPSLHGDPSQPWHELPAGCMLPHIIPNCNIPIKPELMKPIKLLGGPADQESIDHLKAFLADVNKLFDPEAPLVDENTDLDELGQTVIRDKKTGEIIGGRNYYGWSFDFCRRMDPDNEDSGDRSRSGSRTYHKRRRYSGSSSRQSEPESPRPHRQGFRHRDDARSRSRSPRLSRSRESSYTPRESTSHFPPPHQPQHSSAPINSFPSTHLPTGQYDHHTMGPNTGYPQAPAPNYGSWPPPPPNPHMPTMPFPPHGPASSSSAFPPPYHHPPISQGQNQSQGYGVPPGQYHFPLPYSGGQQGGPWGPPPQGGRALEKAFALLMLRFE</sequence>
<gene>
    <name evidence="3" type="ORF">PENCOP_c013G03665</name>
</gene>
<protein>
    <recommendedName>
        <fullName evidence="2">CID domain-containing protein</fullName>
    </recommendedName>
</protein>
<evidence type="ECO:0000256" key="1">
    <source>
        <dbReference type="SAM" id="MobiDB-lite"/>
    </source>
</evidence>
<proteinExistence type="predicted"/>
<organism evidence="3 4">
    <name type="scientific">Penicillium coprophilum</name>
    <dbReference type="NCBI Taxonomy" id="36646"/>
    <lineage>
        <taxon>Eukaryota</taxon>
        <taxon>Fungi</taxon>
        <taxon>Dikarya</taxon>
        <taxon>Ascomycota</taxon>
        <taxon>Pezizomycotina</taxon>
        <taxon>Eurotiomycetes</taxon>
        <taxon>Eurotiomycetidae</taxon>
        <taxon>Eurotiales</taxon>
        <taxon>Aspergillaceae</taxon>
        <taxon>Penicillium</taxon>
    </lineage>
</organism>
<dbReference type="InterPro" id="IPR006569">
    <property type="entry name" value="CID_dom"/>
</dbReference>
<dbReference type="Pfam" id="PF04818">
    <property type="entry name" value="CID"/>
    <property type="match status" value="1"/>
</dbReference>